<evidence type="ECO:0000259" key="9">
    <source>
        <dbReference type="PROSITE" id="PS51918"/>
    </source>
</evidence>
<dbReference type="RefSeq" id="WP_179906633.1">
    <property type="nucleotide sequence ID" value="NZ_JACBXS010000026.1"/>
</dbReference>
<keyword evidence="4" id="KW-0949">S-adenosyl-L-methionine</keyword>
<dbReference type="SMART" id="SM00729">
    <property type="entry name" value="Elp3"/>
    <property type="match status" value="1"/>
</dbReference>
<dbReference type="InterPro" id="IPR023404">
    <property type="entry name" value="rSAM_horseshoe"/>
</dbReference>
<evidence type="ECO:0000256" key="4">
    <source>
        <dbReference type="ARBA" id="ARBA00022691"/>
    </source>
</evidence>
<evidence type="ECO:0000256" key="2">
    <source>
        <dbReference type="ARBA" id="ARBA00022485"/>
    </source>
</evidence>
<reference evidence="10 11" key="1">
    <citation type="journal article" date="2000" name="Arch. Microbiol.">
        <title>Rhodobaca bogoriensis gen. nov. and sp. nov., an alkaliphilic purple nonsulfur bacterium from African Rift Valley soda lakes.</title>
        <authorList>
            <person name="Milford A.D."/>
            <person name="Achenbach L.A."/>
            <person name="Jung D.O."/>
            <person name="Madigan M.T."/>
        </authorList>
    </citation>
    <scope>NUCLEOTIDE SEQUENCE [LARGE SCALE GENOMIC DNA]</scope>
    <source>
        <strain evidence="10 11">2376</strain>
    </source>
</reference>
<dbReference type="Gene3D" id="3.40.50.12160">
    <property type="entry name" value="Methylthiotransferase, N-terminal domain"/>
    <property type="match status" value="1"/>
</dbReference>
<dbReference type="GO" id="GO:0051539">
    <property type="term" value="F:4 iron, 4 sulfur cluster binding"/>
    <property type="evidence" value="ECO:0007669"/>
    <property type="project" value="UniProtKB-KW"/>
</dbReference>
<keyword evidence="2" id="KW-0004">4Fe-4S</keyword>
<evidence type="ECO:0000256" key="6">
    <source>
        <dbReference type="ARBA" id="ARBA00023004"/>
    </source>
</evidence>
<dbReference type="SUPFAM" id="SSF102114">
    <property type="entry name" value="Radical SAM enzymes"/>
    <property type="match status" value="1"/>
</dbReference>
<sequence length="417" mass="45794">MTAPRFTTLGCRLNAYETEAMKRLAAEAGVQDALVVNTCAVTAEAVRKARQEIRRLRRDNPDAPIIVTGCAAQTEPQTFAAMPEVTRVIGNADKMAPETWAAMVPDLIGQTERVQVDDIMSVRETASHLIDGFGTRSRAYVQVQNGCDHRCTFCIIPYGRGNSRSVPAGVVVEQIKRLVGRGFNEVVLTGVDLTSWGADLPAQPRLGDLVRRILKLVPDLPRLRISSIDSIEADPALMEAIATEPRLMPHLHLSLQAGDDLTLKRMKRRHLRDDAIAFCEEARRLRPDMVFGADIIAGFPTESEAMFQNSLRLVEDCGLTWLHVFPFSPRKGTPAARMPQVNGAAVRERAARLRAAGAARVAAHLQGQVGQHHLVLMENPRMGRTAQFTEVRFDTDQPEGAIIPATIRGHDGAQLLA</sequence>
<dbReference type="SFLD" id="SFLDG01082">
    <property type="entry name" value="B12-binding_domain_containing"/>
    <property type="match status" value="1"/>
</dbReference>
<comment type="caution">
    <text evidence="10">The sequence shown here is derived from an EMBL/GenBank/DDBJ whole genome shotgun (WGS) entry which is preliminary data.</text>
</comment>
<dbReference type="InterPro" id="IPR020612">
    <property type="entry name" value="Methylthiotransferase_CS"/>
</dbReference>
<dbReference type="InterPro" id="IPR007197">
    <property type="entry name" value="rSAM"/>
</dbReference>
<dbReference type="NCBIfam" id="TIGR01579">
    <property type="entry name" value="MiaB-like-C"/>
    <property type="match status" value="1"/>
</dbReference>
<proteinExistence type="predicted"/>
<evidence type="ECO:0000259" key="8">
    <source>
        <dbReference type="PROSITE" id="PS51449"/>
    </source>
</evidence>
<dbReference type="Pfam" id="PF04055">
    <property type="entry name" value="Radical_SAM"/>
    <property type="match status" value="1"/>
</dbReference>
<evidence type="ECO:0000256" key="5">
    <source>
        <dbReference type="ARBA" id="ARBA00022723"/>
    </source>
</evidence>
<feature type="domain" description="Radical SAM core" evidence="9">
    <location>
        <begin position="133"/>
        <end position="368"/>
    </location>
</feature>
<keyword evidence="7" id="KW-0411">Iron-sulfur</keyword>
<comment type="cofactor">
    <cofactor evidence="1">
        <name>[4Fe-4S] cluster</name>
        <dbReference type="ChEBI" id="CHEBI:49883"/>
    </cofactor>
</comment>
<dbReference type="EMBL" id="JACBXS010000026">
    <property type="protein sequence ID" value="NYS25833.1"/>
    <property type="molecule type" value="Genomic_DNA"/>
</dbReference>
<dbReference type="PROSITE" id="PS51449">
    <property type="entry name" value="MTTASE_N"/>
    <property type="match status" value="1"/>
</dbReference>
<evidence type="ECO:0000313" key="10">
    <source>
        <dbReference type="EMBL" id="NYS25833.1"/>
    </source>
</evidence>
<dbReference type="InterPro" id="IPR005839">
    <property type="entry name" value="Methylthiotransferase"/>
</dbReference>
<keyword evidence="11" id="KW-1185">Reference proteome</keyword>
<keyword evidence="5" id="KW-0479">Metal-binding</keyword>
<organism evidence="10 11">
    <name type="scientific">Rhabdonatronobacter sediminivivens</name>
    <dbReference type="NCBI Taxonomy" id="2743469"/>
    <lineage>
        <taxon>Bacteria</taxon>
        <taxon>Pseudomonadati</taxon>
        <taxon>Pseudomonadota</taxon>
        <taxon>Alphaproteobacteria</taxon>
        <taxon>Rhodobacterales</taxon>
        <taxon>Paracoccaceae</taxon>
        <taxon>Rhabdonatronobacter</taxon>
    </lineage>
</organism>
<name>A0A7Z0I0W0_9RHOB</name>
<dbReference type="InterPro" id="IPR013848">
    <property type="entry name" value="Methylthiotransferase_N"/>
</dbReference>
<dbReference type="InterPro" id="IPR038135">
    <property type="entry name" value="Methylthiotransferase_N_sf"/>
</dbReference>
<dbReference type="Pfam" id="PF00919">
    <property type="entry name" value="UPF0004"/>
    <property type="match status" value="1"/>
</dbReference>
<accession>A0A7Z0I0W0</accession>
<evidence type="ECO:0000256" key="1">
    <source>
        <dbReference type="ARBA" id="ARBA00001966"/>
    </source>
</evidence>
<evidence type="ECO:0000256" key="3">
    <source>
        <dbReference type="ARBA" id="ARBA00022679"/>
    </source>
</evidence>
<keyword evidence="6" id="KW-0408">Iron</keyword>
<dbReference type="PROSITE" id="PS01278">
    <property type="entry name" value="MTTASE_RADICAL"/>
    <property type="match status" value="1"/>
</dbReference>
<evidence type="ECO:0000313" key="11">
    <source>
        <dbReference type="Proteomes" id="UP000529417"/>
    </source>
</evidence>
<keyword evidence="3 10" id="KW-0808">Transferase</keyword>
<dbReference type="GO" id="GO:0035598">
    <property type="term" value="F:tRNA (N(6)-L-threonylcarbamoyladenosine(37)-C(2))-methylthiotransferase activity"/>
    <property type="evidence" value="ECO:0007669"/>
    <property type="project" value="TreeGrafter"/>
</dbReference>
<dbReference type="PROSITE" id="PS51918">
    <property type="entry name" value="RADICAL_SAM"/>
    <property type="match status" value="1"/>
</dbReference>
<dbReference type="InterPro" id="IPR058240">
    <property type="entry name" value="rSAM_sf"/>
</dbReference>
<dbReference type="PANTHER" id="PTHR11918:SF45">
    <property type="entry name" value="THREONYLCARBAMOYLADENOSINE TRNA METHYLTHIOTRANSFERASE"/>
    <property type="match status" value="1"/>
</dbReference>
<dbReference type="InterPro" id="IPR006638">
    <property type="entry name" value="Elp3/MiaA/NifB-like_rSAM"/>
</dbReference>
<evidence type="ECO:0000256" key="7">
    <source>
        <dbReference type="ARBA" id="ARBA00023014"/>
    </source>
</evidence>
<dbReference type="GO" id="GO:0046872">
    <property type="term" value="F:metal ion binding"/>
    <property type="evidence" value="ECO:0007669"/>
    <property type="project" value="UniProtKB-KW"/>
</dbReference>
<feature type="domain" description="MTTase N-terminal" evidence="8">
    <location>
        <begin position="2"/>
        <end position="113"/>
    </location>
</feature>
<dbReference type="SFLD" id="SFLDS00029">
    <property type="entry name" value="Radical_SAM"/>
    <property type="match status" value="1"/>
</dbReference>
<protein>
    <submittedName>
        <fullName evidence="10">tRNA (N(6)-L-threonylcarbamoyladenosine(37)-C(2))-methylthiotransferase MtaB</fullName>
    </submittedName>
</protein>
<dbReference type="InterPro" id="IPR006467">
    <property type="entry name" value="MiaB-like_bact"/>
</dbReference>
<dbReference type="AlphaFoldDB" id="A0A7Z0I0W0"/>
<dbReference type="Proteomes" id="UP000529417">
    <property type="component" value="Unassembled WGS sequence"/>
</dbReference>
<dbReference type="PANTHER" id="PTHR11918">
    <property type="entry name" value="RADICAL SAM PROTEINS"/>
    <property type="match status" value="1"/>
</dbReference>
<dbReference type="NCBIfam" id="TIGR00089">
    <property type="entry name" value="MiaB/RimO family radical SAM methylthiotransferase"/>
    <property type="match status" value="1"/>
</dbReference>
<dbReference type="CDD" id="cd01335">
    <property type="entry name" value="Radical_SAM"/>
    <property type="match status" value="1"/>
</dbReference>
<dbReference type="Gene3D" id="3.80.30.20">
    <property type="entry name" value="tm_1862 like domain"/>
    <property type="match status" value="1"/>
</dbReference>
<gene>
    <name evidence="10" type="primary">mtaB</name>
    <name evidence="10" type="ORF">HUK65_12615</name>
</gene>